<dbReference type="EMBL" id="BEGY01000044">
    <property type="protein sequence ID" value="GAX79605.1"/>
    <property type="molecule type" value="Genomic_DNA"/>
</dbReference>
<dbReference type="Proteomes" id="UP000232323">
    <property type="component" value="Unassembled WGS sequence"/>
</dbReference>
<dbReference type="Gene3D" id="3.40.30.10">
    <property type="entry name" value="Glutaredoxin"/>
    <property type="match status" value="1"/>
</dbReference>
<evidence type="ECO:0000313" key="4">
    <source>
        <dbReference type="Proteomes" id="UP000232323"/>
    </source>
</evidence>
<dbReference type="InterPro" id="IPR013766">
    <property type="entry name" value="Thioredoxin_domain"/>
</dbReference>
<comment type="similarity">
    <text evidence="1">Belongs to the thioredoxin family.</text>
</comment>
<comment type="caution">
    <text evidence="3">The sequence shown here is derived from an EMBL/GenBank/DDBJ whole genome shotgun (WGS) entry which is preliminary data.</text>
</comment>
<dbReference type="PANTHER" id="PTHR12452">
    <property type="entry name" value="42-9-9 PROTEIN-RELATED"/>
    <property type="match status" value="1"/>
</dbReference>
<organism evidence="3 4">
    <name type="scientific">Chlamydomonas eustigma</name>
    <dbReference type="NCBI Taxonomy" id="1157962"/>
    <lineage>
        <taxon>Eukaryota</taxon>
        <taxon>Viridiplantae</taxon>
        <taxon>Chlorophyta</taxon>
        <taxon>core chlorophytes</taxon>
        <taxon>Chlorophyceae</taxon>
        <taxon>CS clade</taxon>
        <taxon>Chlamydomonadales</taxon>
        <taxon>Chlamydomonadaceae</taxon>
        <taxon>Chlamydomonas</taxon>
    </lineage>
</organism>
<gene>
    <name evidence="3" type="ORF">CEUSTIGMA_g7046.t1</name>
</gene>
<dbReference type="OrthoDB" id="78947at2759"/>
<dbReference type="InterPro" id="IPR010357">
    <property type="entry name" value="TXNDC17_dom"/>
</dbReference>
<dbReference type="PROSITE" id="PS51352">
    <property type="entry name" value="THIOREDOXIN_2"/>
    <property type="match status" value="1"/>
</dbReference>
<dbReference type="InterPro" id="IPR036249">
    <property type="entry name" value="Thioredoxin-like_sf"/>
</dbReference>
<evidence type="ECO:0000256" key="1">
    <source>
        <dbReference type="ARBA" id="ARBA00008987"/>
    </source>
</evidence>
<dbReference type="AlphaFoldDB" id="A0A250X947"/>
<name>A0A250X947_9CHLO</name>
<feature type="domain" description="Thioredoxin" evidence="2">
    <location>
        <begin position="25"/>
        <end position="162"/>
    </location>
</feature>
<sequence length="166" mass="17920">MLLSKGYISSYLVLSGPAKRNHSKVKAGMQSPATVLVSGVEDFKPTLSKLLTLPAPHFVVFSSDIDDHSGLPWCPDCVRTVPSIQAGVTAVGGSLLEVRVGPKAAWKSPDHPFRLDADLKLKGIPTLFHWNEDGRKGEMAGPELEASSNAEEAENVVYDFIAKVHK</sequence>
<dbReference type="GO" id="GO:0005829">
    <property type="term" value="C:cytosol"/>
    <property type="evidence" value="ECO:0007669"/>
    <property type="project" value="TreeGrafter"/>
</dbReference>
<accession>A0A250X947</accession>
<dbReference type="PANTHER" id="PTHR12452:SF0">
    <property type="entry name" value="THIOREDOXIN DOMAIN-CONTAINING PROTEIN 17"/>
    <property type="match status" value="1"/>
</dbReference>
<reference evidence="3 4" key="1">
    <citation type="submission" date="2017-08" db="EMBL/GenBank/DDBJ databases">
        <title>Acidophilic green algal genome provides insights into adaptation to an acidic environment.</title>
        <authorList>
            <person name="Hirooka S."/>
            <person name="Hirose Y."/>
            <person name="Kanesaki Y."/>
            <person name="Higuchi S."/>
            <person name="Fujiwara T."/>
            <person name="Onuma R."/>
            <person name="Era A."/>
            <person name="Ohbayashi R."/>
            <person name="Uzuka A."/>
            <person name="Nozaki H."/>
            <person name="Yoshikawa H."/>
            <person name="Miyagishima S.Y."/>
        </authorList>
    </citation>
    <scope>NUCLEOTIDE SEQUENCE [LARGE SCALE GENOMIC DNA]</scope>
    <source>
        <strain evidence="3 4">NIES-2499</strain>
    </source>
</reference>
<dbReference type="STRING" id="1157962.A0A250X947"/>
<evidence type="ECO:0000313" key="3">
    <source>
        <dbReference type="EMBL" id="GAX79605.1"/>
    </source>
</evidence>
<evidence type="ECO:0000259" key="2">
    <source>
        <dbReference type="PROSITE" id="PS51352"/>
    </source>
</evidence>
<dbReference type="SUPFAM" id="SSF52833">
    <property type="entry name" value="Thioredoxin-like"/>
    <property type="match status" value="1"/>
</dbReference>
<dbReference type="GO" id="GO:0047134">
    <property type="term" value="F:protein-disulfide reductase [NAD(P)H] activity"/>
    <property type="evidence" value="ECO:0007669"/>
    <property type="project" value="InterPro"/>
</dbReference>
<keyword evidence="4" id="KW-1185">Reference proteome</keyword>
<dbReference type="InterPro" id="IPR045108">
    <property type="entry name" value="TXNDC17-like"/>
</dbReference>
<dbReference type="Pfam" id="PF06110">
    <property type="entry name" value="TXD17-like_Trx"/>
    <property type="match status" value="1"/>
</dbReference>
<protein>
    <recommendedName>
        <fullName evidence="2">Thioredoxin domain-containing protein</fullName>
    </recommendedName>
</protein>
<proteinExistence type="inferred from homology"/>